<dbReference type="OrthoDB" id="1838951at2759"/>
<feature type="region of interest" description="Disordered" evidence="1">
    <location>
        <begin position="460"/>
        <end position="494"/>
    </location>
</feature>
<evidence type="ECO:0008006" key="4">
    <source>
        <dbReference type="Google" id="ProtNLM"/>
    </source>
</evidence>
<evidence type="ECO:0000313" key="3">
    <source>
        <dbReference type="Proteomes" id="UP000245207"/>
    </source>
</evidence>
<reference evidence="2 3" key="1">
    <citation type="journal article" date="2018" name="Mol. Plant">
        <title>The genome of Artemisia annua provides insight into the evolution of Asteraceae family and artemisinin biosynthesis.</title>
        <authorList>
            <person name="Shen Q."/>
            <person name="Zhang L."/>
            <person name="Liao Z."/>
            <person name="Wang S."/>
            <person name="Yan T."/>
            <person name="Shi P."/>
            <person name="Liu M."/>
            <person name="Fu X."/>
            <person name="Pan Q."/>
            <person name="Wang Y."/>
            <person name="Lv Z."/>
            <person name="Lu X."/>
            <person name="Zhang F."/>
            <person name="Jiang W."/>
            <person name="Ma Y."/>
            <person name="Chen M."/>
            <person name="Hao X."/>
            <person name="Li L."/>
            <person name="Tang Y."/>
            <person name="Lv G."/>
            <person name="Zhou Y."/>
            <person name="Sun X."/>
            <person name="Brodelius P.E."/>
            <person name="Rose J.K.C."/>
            <person name="Tang K."/>
        </authorList>
    </citation>
    <scope>NUCLEOTIDE SEQUENCE [LARGE SCALE GENOMIC DNA]</scope>
    <source>
        <strain evidence="3">cv. Huhao1</strain>
        <tissue evidence="2">Leaf</tissue>
    </source>
</reference>
<evidence type="ECO:0000256" key="1">
    <source>
        <dbReference type="SAM" id="MobiDB-lite"/>
    </source>
</evidence>
<accession>A0A2U1KM50</accession>
<sequence length="637" mass="72600">MTTKSEPLLTPIEEEANHPNTTPLVTPNTHTLEEPVDATSEPNPNDPVLQFIVQNFDRVNAMYTAFTHARKDIPHRLLATNGNPTVEPWNSDSEEAHPSKALGKTFVESDGVDPTFTIPLGSNDTKGKTTQNVEFYHQPFVFKEPNRDTRYLIASPFTSHIRDYDMPDGLKVPTNLKTYDGMSDPDDHLTIFMARFSKETLHVADRSDAMVSGDFISGLRPGRLSKDLIARPPTSLEDLFTQTHNFIRAEDANNENRLREPRQGNRDTKQHVTYKDLPRKPKDKFVSRSATRYNEHRKAPHDSFTALIKSPAEIFATVEGKSILRPPPKMFTPGNKRDKTKYCEFHEDHGHDTNDCIDLRKEIEMCVRNGRLSHLAKGAKTQNNSQTTMPSGSRNNESLKDYVARFSKETLHMADRSDAMVSGDFISGLRPGRLFKDLIARPPTSLEDLFTQTHNFIRAEDANNENRLREPRQGNRDTKQHVTYKDLPRKPKDKFVSRSATRYNEHRKAPHDSFTALIKSPAEIFATVEGKSILRPPPKMFTPGNKRDKTKYCEFHEDHGHDTNDCIDLRKEIEMCVRNGRLSHLAKGAKTQNNSQTTMPSGSRNKKENATTNYTHHWIRRSKVMALRDNIITVDPE</sequence>
<name>A0A2U1KM50_ARTAN</name>
<dbReference type="EMBL" id="PKPP01016265">
    <property type="protein sequence ID" value="PWA37860.1"/>
    <property type="molecule type" value="Genomic_DNA"/>
</dbReference>
<dbReference type="Proteomes" id="UP000245207">
    <property type="component" value="Unassembled WGS sequence"/>
</dbReference>
<gene>
    <name evidence="2" type="ORF">CTI12_AA586570</name>
</gene>
<proteinExistence type="predicted"/>
<protein>
    <recommendedName>
        <fullName evidence="4">Reverse transcriptase domain-containing protein</fullName>
    </recommendedName>
</protein>
<feature type="region of interest" description="Disordered" evidence="1">
    <location>
        <begin position="377"/>
        <end position="396"/>
    </location>
</feature>
<feature type="compositionally biased region" description="Basic and acidic residues" evidence="1">
    <location>
        <begin position="248"/>
        <end position="286"/>
    </location>
</feature>
<feature type="region of interest" description="Disordered" evidence="1">
    <location>
        <begin position="587"/>
        <end position="610"/>
    </location>
</feature>
<feature type="region of interest" description="Disordered" evidence="1">
    <location>
        <begin position="1"/>
        <end position="46"/>
    </location>
</feature>
<comment type="caution">
    <text evidence="2">The sequence shown here is derived from an EMBL/GenBank/DDBJ whole genome shotgun (WGS) entry which is preliminary data.</text>
</comment>
<feature type="region of interest" description="Disordered" evidence="1">
    <location>
        <begin position="248"/>
        <end position="287"/>
    </location>
</feature>
<feature type="compositionally biased region" description="Polar residues" evidence="1">
    <location>
        <begin position="590"/>
        <end position="603"/>
    </location>
</feature>
<feature type="compositionally biased region" description="Polar residues" evidence="1">
    <location>
        <begin position="380"/>
        <end position="396"/>
    </location>
</feature>
<dbReference type="PANTHER" id="PTHR33223:SF10">
    <property type="entry name" value="AMINOTRANSFERASE-LIKE PLANT MOBILE DOMAIN-CONTAINING PROTEIN"/>
    <property type="match status" value="1"/>
</dbReference>
<evidence type="ECO:0000313" key="2">
    <source>
        <dbReference type="EMBL" id="PWA37860.1"/>
    </source>
</evidence>
<keyword evidence="3" id="KW-1185">Reference proteome</keyword>
<dbReference type="PANTHER" id="PTHR33223">
    <property type="entry name" value="CCHC-TYPE DOMAIN-CONTAINING PROTEIN"/>
    <property type="match status" value="1"/>
</dbReference>
<organism evidence="2 3">
    <name type="scientific">Artemisia annua</name>
    <name type="common">Sweet wormwood</name>
    <dbReference type="NCBI Taxonomy" id="35608"/>
    <lineage>
        <taxon>Eukaryota</taxon>
        <taxon>Viridiplantae</taxon>
        <taxon>Streptophyta</taxon>
        <taxon>Embryophyta</taxon>
        <taxon>Tracheophyta</taxon>
        <taxon>Spermatophyta</taxon>
        <taxon>Magnoliopsida</taxon>
        <taxon>eudicotyledons</taxon>
        <taxon>Gunneridae</taxon>
        <taxon>Pentapetalae</taxon>
        <taxon>asterids</taxon>
        <taxon>campanulids</taxon>
        <taxon>Asterales</taxon>
        <taxon>Asteraceae</taxon>
        <taxon>Asteroideae</taxon>
        <taxon>Anthemideae</taxon>
        <taxon>Artemisiinae</taxon>
        <taxon>Artemisia</taxon>
    </lineage>
</organism>
<dbReference type="AlphaFoldDB" id="A0A2U1KM50"/>
<feature type="compositionally biased region" description="Polar residues" evidence="1">
    <location>
        <begin position="18"/>
        <end position="30"/>
    </location>
</feature>